<dbReference type="EMBL" id="MZ089790">
    <property type="protein sequence ID" value="QXN75218.1"/>
    <property type="molecule type" value="Genomic_DNA"/>
</dbReference>
<evidence type="ECO:0000313" key="1">
    <source>
        <dbReference type="EMBL" id="QXN75218.1"/>
    </source>
</evidence>
<protein>
    <submittedName>
        <fullName evidence="1">Replication initiator protein</fullName>
    </submittedName>
</protein>
<sequence>MMCVAPISVPDKCLTPYGIKGQSMVVPCGHCVECAKRKRNDWFVRIWTTYQEYRRKHLPVWFVTITIDPKLWPNLNVKNPDVSTRVSPFIRSWNERLRYLNGGKMPLRFLCSEFGHDGKVYKTKDGRTRVAIGALHFHGVLFGKLDVSRISHGLKQTHGTTDFDLIRGPRGIRYVVKYATKDYSIADPRLRARVFCSPGIGDPSFYFGDDLPTRFVLVNGFHYATPRYFLEKQYKRFYGSAYKDQFGVPRIVIENRKRHLLSYFKLRSFVGSLGSCSPCLRDLLLRKLYGGLTPCKTLEQVTTLAQSFLVGALHPVLAASRRNHLDSAWRNLISFDSRILNKDFREKHQTFVPLPVDLPTQPVAVNRYIRFDGYLDSSSNS</sequence>
<accession>A0A8F5RCR7</accession>
<organism evidence="1">
    <name type="scientific">Microvirus mar44</name>
    <dbReference type="NCBI Taxonomy" id="2851179"/>
    <lineage>
        <taxon>Viruses</taxon>
        <taxon>Monodnaviria</taxon>
        <taxon>Sangervirae</taxon>
        <taxon>Phixviricota</taxon>
        <taxon>Malgrandaviricetes</taxon>
        <taxon>Petitvirales</taxon>
        <taxon>Microviridae</taxon>
    </lineage>
</organism>
<reference evidence="1" key="1">
    <citation type="submission" date="2021-04" db="EMBL/GenBank/DDBJ databases">
        <title>Genomes of microviruses identified in yellow-bellied marmot fecal samples.</title>
        <authorList>
            <person name="Varsani A."/>
            <person name="Kraberger S."/>
            <person name="Chatterjee A."/>
            <person name="Richet C."/>
            <person name="Fontenele R.S."/>
            <person name="Schmidlin K."/>
            <person name="Blumstein D.T."/>
        </authorList>
    </citation>
    <scope>NUCLEOTIDE SEQUENCE</scope>
    <source>
        <strain evidence="1">Mar44</strain>
    </source>
</reference>
<name>A0A8F5RCR7_9VIRU</name>
<proteinExistence type="predicted"/>